<organism evidence="2 3">
    <name type="scientific">Yersinia aleksiciae</name>
    <dbReference type="NCBI Taxonomy" id="263819"/>
    <lineage>
        <taxon>Bacteria</taxon>
        <taxon>Pseudomonadati</taxon>
        <taxon>Pseudomonadota</taxon>
        <taxon>Gammaproteobacteria</taxon>
        <taxon>Enterobacterales</taxon>
        <taxon>Yersiniaceae</taxon>
        <taxon>Yersinia</taxon>
    </lineage>
</organism>
<name>A0ABN4HFT0_YERAE</name>
<gene>
    <name evidence="2" type="ORF">ACZ76_14660</name>
</gene>
<feature type="coiled-coil region" evidence="1">
    <location>
        <begin position="55"/>
        <end position="124"/>
    </location>
</feature>
<keyword evidence="1" id="KW-0175">Coiled coil</keyword>
<dbReference type="Proteomes" id="UP000069914">
    <property type="component" value="Chromosome"/>
</dbReference>
<reference evidence="2 3" key="1">
    <citation type="journal article" date="2015" name="Genome Announc.">
        <title>De Novo Genome Sequence of Yersinia aleksiciae Y159T.</title>
        <authorList>
            <person name="Sprague L.D."/>
            <person name="Neubauer H."/>
        </authorList>
    </citation>
    <scope>NUCLEOTIDE SEQUENCE [LARGE SCALE GENOMIC DNA]</scope>
    <source>
        <strain evidence="2 3">159</strain>
    </source>
</reference>
<evidence type="ECO:0000313" key="3">
    <source>
        <dbReference type="Proteomes" id="UP000069914"/>
    </source>
</evidence>
<protein>
    <submittedName>
        <fullName evidence="2">Uncharacterized protein</fullName>
    </submittedName>
</protein>
<evidence type="ECO:0000313" key="2">
    <source>
        <dbReference type="EMBL" id="AKP34680.1"/>
    </source>
</evidence>
<dbReference type="RefSeq" id="WP_048619589.1">
    <property type="nucleotide sequence ID" value="NZ_CABMLM010000011.1"/>
</dbReference>
<dbReference type="EMBL" id="CP011975">
    <property type="protein sequence ID" value="AKP34680.1"/>
    <property type="molecule type" value="Genomic_DNA"/>
</dbReference>
<sequence length="234" mass="26710">MNNIEEFIGQSRIKEISRGSAPLIGEKERLALTAMYWHQEHQAAVEAFQETGRNLLLAQEQITGLLAQLEAAQKERDEFRLAFQQNEQAKQELFAQKDLLITASLNISRRAEKAEAELSAANAKPKPISFDELADRVQFVTGSIRMSFDPLNCKGHQIVPFMNFNSLLRIVEMYRTTETYHLAGVVMRPQFEKPLERCAAARDGECHHKDCPQLRDNEPMATGRHCPIDNWDDE</sequence>
<dbReference type="GeneID" id="61903120"/>
<evidence type="ECO:0000256" key="1">
    <source>
        <dbReference type="SAM" id="Coils"/>
    </source>
</evidence>
<proteinExistence type="predicted"/>
<keyword evidence="3" id="KW-1185">Reference proteome</keyword>
<accession>A0ABN4HFT0</accession>